<protein>
    <submittedName>
        <fullName evidence="5">TauD/TfdA family dioxygenase</fullName>
    </submittedName>
</protein>
<evidence type="ECO:0000313" key="5">
    <source>
        <dbReference type="EMBL" id="TZG40900.1"/>
    </source>
</evidence>
<keyword evidence="2" id="KW-0560">Oxidoreductase</keyword>
<dbReference type="Gene3D" id="3.60.130.10">
    <property type="entry name" value="Clavaminate synthase-like"/>
    <property type="match status" value="1"/>
</dbReference>
<dbReference type="Pfam" id="PF02668">
    <property type="entry name" value="TauD"/>
    <property type="match status" value="1"/>
</dbReference>
<evidence type="ECO:0000259" key="4">
    <source>
        <dbReference type="Pfam" id="PF02668"/>
    </source>
</evidence>
<evidence type="ECO:0000256" key="3">
    <source>
        <dbReference type="ARBA" id="ARBA00023194"/>
    </source>
</evidence>
<feature type="domain" description="TauD/TfdA-like" evidence="4">
    <location>
        <begin position="39"/>
        <end position="275"/>
    </location>
</feature>
<dbReference type="AlphaFoldDB" id="A0A5D9DCP1"/>
<dbReference type="PANTHER" id="PTHR10696:SF56">
    <property type="entry name" value="TAUD_TFDA-LIKE DOMAIN-CONTAINING PROTEIN"/>
    <property type="match status" value="1"/>
</dbReference>
<accession>A0A5D9DCP1</accession>
<gene>
    <name evidence="5" type="ORF">FZZ93_03085</name>
</gene>
<keyword evidence="3" id="KW-0045">Antibiotic biosynthesis</keyword>
<keyword evidence="6" id="KW-1185">Reference proteome</keyword>
<dbReference type="GO" id="GO:0017000">
    <property type="term" value="P:antibiotic biosynthetic process"/>
    <property type="evidence" value="ECO:0007669"/>
    <property type="project" value="UniProtKB-KW"/>
</dbReference>
<proteinExistence type="predicted"/>
<keyword evidence="5" id="KW-0223">Dioxygenase</keyword>
<comment type="cofactor">
    <cofactor evidence="1">
        <name>Fe(2+)</name>
        <dbReference type="ChEBI" id="CHEBI:29033"/>
    </cofactor>
</comment>
<evidence type="ECO:0000256" key="2">
    <source>
        <dbReference type="ARBA" id="ARBA00023002"/>
    </source>
</evidence>
<dbReference type="SUPFAM" id="SSF51197">
    <property type="entry name" value="Clavaminate synthase-like"/>
    <property type="match status" value="1"/>
</dbReference>
<evidence type="ECO:0000256" key="1">
    <source>
        <dbReference type="ARBA" id="ARBA00001954"/>
    </source>
</evidence>
<evidence type="ECO:0000313" key="6">
    <source>
        <dbReference type="Proteomes" id="UP000324260"/>
    </source>
</evidence>
<reference evidence="5 6" key="1">
    <citation type="submission" date="2019-08" db="EMBL/GenBank/DDBJ databases">
        <title>Draft Genome Sequence of Halomonas eurihalina Isolated from Preserved Hide-surface.</title>
        <authorList>
            <person name="Hussain S.A."/>
            <person name="Xu A."/>
            <person name="Sarker M."/>
            <person name="Sommers C."/>
        </authorList>
    </citation>
    <scope>NUCLEOTIDE SEQUENCE [LARGE SCALE GENOMIC DNA]</scope>
    <source>
        <strain evidence="5 6">MS1</strain>
    </source>
</reference>
<dbReference type="InterPro" id="IPR003819">
    <property type="entry name" value="TauD/TfdA-like"/>
</dbReference>
<organism evidence="5 6">
    <name type="scientific">Halomonas eurihalina</name>
    <dbReference type="NCBI Taxonomy" id="42566"/>
    <lineage>
        <taxon>Bacteria</taxon>
        <taxon>Pseudomonadati</taxon>
        <taxon>Pseudomonadota</taxon>
        <taxon>Gammaproteobacteria</taxon>
        <taxon>Oceanospirillales</taxon>
        <taxon>Halomonadaceae</taxon>
        <taxon>Halomonas</taxon>
    </lineage>
</organism>
<dbReference type="GO" id="GO:0016706">
    <property type="term" value="F:2-oxoglutarate-dependent dioxygenase activity"/>
    <property type="evidence" value="ECO:0007669"/>
    <property type="project" value="UniProtKB-ARBA"/>
</dbReference>
<dbReference type="InterPro" id="IPR050411">
    <property type="entry name" value="AlphaKG_dependent_hydroxylases"/>
</dbReference>
<sequence length="349" mass="39238">MDENPLTEANLLWSGRELIHNRQWQMDLSLCAGGLEDYFSWIKKTLGVVGLALIKNVPFTALPETEAAQAFLNFGLNFGCPVSQSEKFDFLGRVTDRGSDIRNHTARGYESTAELPFHNDRCDLLALLCIRQAPIGGETRVVSAVAACQRLMATDPKLAQVLFEPVPFDLRDTKGDKCWGMMPVFSYSTGVFVARYVRRFIEASQRFEDAPRLTEHQIAAFDALDSILHEPDMAMDLRLEAGDLLLIDNHRLLHARSEFEDKAEAEAKRLLLRLWLCWTGSPELPAMLAPTYGRTGSGSFRSGVWPTTCPLSSFPSDLTQARQRVKDIILSSEYKKKISNYTTRTLKAE</sequence>
<comment type="caution">
    <text evidence="5">The sequence shown here is derived from an EMBL/GenBank/DDBJ whole genome shotgun (WGS) entry which is preliminary data.</text>
</comment>
<dbReference type="RefSeq" id="WP_149320874.1">
    <property type="nucleotide sequence ID" value="NZ_JARWAH010000002.1"/>
</dbReference>
<name>A0A5D9DCP1_HALER</name>
<dbReference type="EMBL" id="VTPU01000002">
    <property type="protein sequence ID" value="TZG40900.1"/>
    <property type="molecule type" value="Genomic_DNA"/>
</dbReference>
<dbReference type="PANTHER" id="PTHR10696">
    <property type="entry name" value="GAMMA-BUTYROBETAINE HYDROXYLASE-RELATED"/>
    <property type="match status" value="1"/>
</dbReference>
<dbReference type="Proteomes" id="UP000324260">
    <property type="component" value="Unassembled WGS sequence"/>
</dbReference>
<dbReference type="OrthoDB" id="753054at2"/>
<dbReference type="InterPro" id="IPR042098">
    <property type="entry name" value="TauD-like_sf"/>
</dbReference>